<evidence type="ECO:0000313" key="12">
    <source>
        <dbReference type="Proteomes" id="UP000595437"/>
    </source>
</evidence>
<reference evidence="12" key="1">
    <citation type="submission" date="2021-01" db="EMBL/GenBank/DDBJ databases">
        <title>Caligus Genome Assembly.</title>
        <authorList>
            <person name="Gallardo-Escarate C."/>
        </authorList>
    </citation>
    <scope>NUCLEOTIDE SEQUENCE [LARGE SCALE GENOMIC DNA]</scope>
</reference>
<comment type="subunit">
    <text evidence="3 8">Monomer.</text>
</comment>
<dbReference type="Pfam" id="PF09764">
    <property type="entry name" value="Nt_Gln_amidase"/>
    <property type="match status" value="1"/>
</dbReference>
<dbReference type="PANTHER" id="PTHR13035">
    <property type="entry name" value="PROTEIN N-TERMINAL GLUTAMINE AMIDOHYDROLASE"/>
    <property type="match status" value="1"/>
</dbReference>
<dbReference type="OrthoDB" id="191192at2759"/>
<comment type="function">
    <text evidence="1 8">Mediates the side-chain deamidation of N-terminal glutamine residues to glutamate, an important step in N-end rule pathway of protein degradation. Conversion of the resulting N-terminal glutamine to glutamate renders the protein susceptible to arginylation, polyubiquitination and degradation as specified by the N-end rule. Does not act on substrates with internal or C-terminal glutamine and does not act on non-glutamine residues in any position.</text>
</comment>
<dbReference type="InterPro" id="IPR037132">
    <property type="entry name" value="N_Gln_amidohydro_ab_roll_sf"/>
</dbReference>
<feature type="domain" description="Protein N-terminal glutamine amidohydrolase alpha beta roll" evidence="10">
    <location>
        <begin position="48"/>
        <end position="159"/>
    </location>
</feature>
<dbReference type="GO" id="GO:0005634">
    <property type="term" value="C:nucleus"/>
    <property type="evidence" value="ECO:0007669"/>
    <property type="project" value="TreeGrafter"/>
</dbReference>
<evidence type="ECO:0000256" key="6">
    <source>
        <dbReference type="ARBA" id="ARBA00022801"/>
    </source>
</evidence>
<evidence type="ECO:0000256" key="2">
    <source>
        <dbReference type="ARBA" id="ARBA00008985"/>
    </source>
</evidence>
<evidence type="ECO:0000256" key="1">
    <source>
        <dbReference type="ARBA" id="ARBA00003923"/>
    </source>
</evidence>
<dbReference type="GO" id="GO:0005829">
    <property type="term" value="C:cytosol"/>
    <property type="evidence" value="ECO:0007669"/>
    <property type="project" value="TreeGrafter"/>
</dbReference>
<dbReference type="InterPro" id="IPR023128">
    <property type="entry name" value="Prot_N_Gln_amidohydro_ab_roll"/>
</dbReference>
<dbReference type="AlphaFoldDB" id="A0A7T8GUW0"/>
<evidence type="ECO:0000256" key="3">
    <source>
        <dbReference type="ARBA" id="ARBA00011245"/>
    </source>
</evidence>
<dbReference type="EC" id="3.5.1.122" evidence="4 8"/>
<dbReference type="PANTHER" id="PTHR13035:SF0">
    <property type="entry name" value="PROTEIN N-TERMINAL GLUTAMINE AMIDOHYDROLASE"/>
    <property type="match status" value="1"/>
</dbReference>
<feature type="region of interest" description="Disordered" evidence="9">
    <location>
        <begin position="1"/>
        <end position="30"/>
    </location>
</feature>
<evidence type="ECO:0000256" key="9">
    <source>
        <dbReference type="SAM" id="MobiDB-lite"/>
    </source>
</evidence>
<dbReference type="Proteomes" id="UP000595437">
    <property type="component" value="Chromosome 13"/>
</dbReference>
<evidence type="ECO:0000259" key="10">
    <source>
        <dbReference type="Pfam" id="PF09764"/>
    </source>
</evidence>
<dbReference type="InterPro" id="IPR039733">
    <property type="entry name" value="NTAQ1"/>
</dbReference>
<evidence type="ECO:0000256" key="5">
    <source>
        <dbReference type="ARBA" id="ARBA00021247"/>
    </source>
</evidence>
<keyword evidence="12" id="KW-1185">Reference proteome</keyword>
<evidence type="ECO:0000256" key="4">
    <source>
        <dbReference type="ARBA" id="ARBA00012718"/>
    </source>
</evidence>
<accession>A0A7T8GUW0</accession>
<evidence type="ECO:0000256" key="7">
    <source>
        <dbReference type="ARBA" id="ARBA00048768"/>
    </source>
</evidence>
<comment type="similarity">
    <text evidence="2 8">Belongs to the NTAQ1 family.</text>
</comment>
<sequence length="173" mass="19690">MSQSVGSGGGASGSRFNNGSSPVVHSLTSNPKDRDLTQFVPTKTRCSYHPCFCEENVWKLADGVRSKSPGELAKTYVVFVSNKKQVVPLWRQKAGRDEDQLVVWDYHVIFIYKPDERVLVYDLDSELPFPTYFHKYVTETFRTDAILNPEYHRFFRLIPEIPSSSTLPRIGGI</sequence>
<organism evidence="11 12">
    <name type="scientific">Caligus rogercresseyi</name>
    <name type="common">Sea louse</name>
    <dbReference type="NCBI Taxonomy" id="217165"/>
    <lineage>
        <taxon>Eukaryota</taxon>
        <taxon>Metazoa</taxon>
        <taxon>Ecdysozoa</taxon>
        <taxon>Arthropoda</taxon>
        <taxon>Crustacea</taxon>
        <taxon>Multicrustacea</taxon>
        <taxon>Hexanauplia</taxon>
        <taxon>Copepoda</taxon>
        <taxon>Siphonostomatoida</taxon>
        <taxon>Caligidae</taxon>
        <taxon>Caligus</taxon>
    </lineage>
</organism>
<comment type="catalytic activity">
    <reaction evidence="7 8">
        <text>N-terminal L-glutaminyl-[protein] + H2O = N-terminal L-glutamyl-[protein] + NH4(+)</text>
        <dbReference type="Rhea" id="RHEA:50680"/>
        <dbReference type="Rhea" id="RHEA-COMP:12668"/>
        <dbReference type="Rhea" id="RHEA-COMP:12777"/>
        <dbReference type="ChEBI" id="CHEBI:15377"/>
        <dbReference type="ChEBI" id="CHEBI:28938"/>
        <dbReference type="ChEBI" id="CHEBI:64721"/>
        <dbReference type="ChEBI" id="CHEBI:64722"/>
        <dbReference type="EC" id="3.5.1.122"/>
    </reaction>
</comment>
<dbReference type="Gene3D" id="3.10.620.10">
    <property type="entry name" value="Protein N-terminal glutamine amidohydrolase, alpha beta roll"/>
    <property type="match status" value="1"/>
</dbReference>
<feature type="compositionally biased region" description="Gly residues" evidence="9">
    <location>
        <begin position="1"/>
        <end position="12"/>
    </location>
</feature>
<dbReference type="GO" id="GO:0008418">
    <property type="term" value="F:protein-N-terminal asparagine amidohydrolase activity"/>
    <property type="evidence" value="ECO:0007669"/>
    <property type="project" value="UniProtKB-UniRule"/>
</dbReference>
<gene>
    <name evidence="11" type="ORF">FKW44_018382</name>
</gene>
<keyword evidence="6 8" id="KW-0378">Hydrolase</keyword>
<dbReference type="GO" id="GO:0070773">
    <property type="term" value="F:protein-N-terminal glutamine amidohydrolase activity"/>
    <property type="evidence" value="ECO:0007669"/>
    <property type="project" value="UniProtKB-UniRule"/>
</dbReference>
<evidence type="ECO:0000256" key="8">
    <source>
        <dbReference type="RuleBase" id="RU367082"/>
    </source>
</evidence>
<protein>
    <recommendedName>
        <fullName evidence="5 8">Protein N-terminal glutamine amidohydrolase</fullName>
        <ecNumber evidence="4 8">3.5.1.122</ecNumber>
    </recommendedName>
    <alternativeName>
        <fullName evidence="8">Protein NH2-terminal glutamine deamidase</fullName>
    </alternativeName>
</protein>
<proteinExistence type="inferred from homology"/>
<evidence type="ECO:0000313" key="11">
    <source>
        <dbReference type="EMBL" id="QQP37935.1"/>
    </source>
</evidence>
<name>A0A7T8GUW0_CALRO</name>
<dbReference type="EMBL" id="CP045902">
    <property type="protein sequence ID" value="QQP37935.1"/>
    <property type="molecule type" value="Genomic_DNA"/>
</dbReference>